<organism evidence="1">
    <name type="scientific">Cladocopium goreaui</name>
    <dbReference type="NCBI Taxonomy" id="2562237"/>
    <lineage>
        <taxon>Eukaryota</taxon>
        <taxon>Sar</taxon>
        <taxon>Alveolata</taxon>
        <taxon>Dinophyceae</taxon>
        <taxon>Suessiales</taxon>
        <taxon>Symbiodiniaceae</taxon>
        <taxon>Cladocopium</taxon>
    </lineage>
</organism>
<name>A0A9P1D387_9DINO</name>
<dbReference type="Proteomes" id="UP001152797">
    <property type="component" value="Unassembled WGS sequence"/>
</dbReference>
<keyword evidence="3" id="KW-1185">Reference proteome</keyword>
<evidence type="ECO:0000313" key="1">
    <source>
        <dbReference type="EMBL" id="CAI4001772.1"/>
    </source>
</evidence>
<dbReference type="EMBL" id="CAMXCT010003001">
    <property type="protein sequence ID" value="CAI4001772.1"/>
    <property type="molecule type" value="Genomic_DNA"/>
</dbReference>
<dbReference type="EMBL" id="CAMXCT030003001">
    <property type="protein sequence ID" value="CAL4789084.1"/>
    <property type="molecule type" value="Genomic_DNA"/>
</dbReference>
<sequence>MLSGFLVFNADTGALVYHRRYEADFGLPNAKQQLWLADPVGLALQLYAFSRFSTSLPNSPQLQSMRFGELSHLGNVFLASEQIPDDEGQPAVHLTLAAFGDLPQDLGSQLAKILLHDFIEENTNAVRVLHPAGDAASEPAPQKTWHFHSLDITLESMVDWLVGYLAKSLPQFPKWACLLCFEEETSLRKWEKIAVAHASPPPPCPPKERSDRRPQSFAKRIIQGGFAAMSSLSPRRERPASSSGAPVARGQMSWWRRGSIAADGALTKAQSLQLTCFWFEASEDTVLPSKTSTPVLELATALLESSSINVGSTLVQLQPHFWFYQATGSMHCVAFHLQPTRIYFVVPLHCLFGQGMPEKWDHSMLQSVCSGVRQRISSELACLVRWLESKAGGCGFISAPKKKRHTDPE</sequence>
<evidence type="ECO:0000313" key="3">
    <source>
        <dbReference type="Proteomes" id="UP001152797"/>
    </source>
</evidence>
<comment type="caution">
    <text evidence="1">The sequence shown here is derived from an EMBL/GenBank/DDBJ whole genome shotgun (WGS) entry which is preliminary data.</text>
</comment>
<dbReference type="AlphaFoldDB" id="A0A9P1D387"/>
<protein>
    <submittedName>
        <fullName evidence="1">Uncharacterized protein</fullName>
    </submittedName>
</protein>
<dbReference type="OrthoDB" id="419670at2759"/>
<proteinExistence type="predicted"/>
<reference evidence="1" key="1">
    <citation type="submission" date="2022-10" db="EMBL/GenBank/DDBJ databases">
        <authorList>
            <person name="Chen Y."/>
            <person name="Dougan E. K."/>
            <person name="Chan C."/>
            <person name="Rhodes N."/>
            <person name="Thang M."/>
        </authorList>
    </citation>
    <scope>NUCLEOTIDE SEQUENCE</scope>
</reference>
<evidence type="ECO:0000313" key="2">
    <source>
        <dbReference type="EMBL" id="CAL1155147.1"/>
    </source>
</evidence>
<dbReference type="EMBL" id="CAMXCT020003001">
    <property type="protein sequence ID" value="CAL1155147.1"/>
    <property type="molecule type" value="Genomic_DNA"/>
</dbReference>
<accession>A0A9P1D387</accession>
<gene>
    <name evidence="1" type="ORF">C1SCF055_LOCUS27786</name>
</gene>
<reference evidence="2" key="2">
    <citation type="submission" date="2024-04" db="EMBL/GenBank/DDBJ databases">
        <authorList>
            <person name="Chen Y."/>
            <person name="Shah S."/>
            <person name="Dougan E. K."/>
            <person name="Thang M."/>
            <person name="Chan C."/>
        </authorList>
    </citation>
    <scope>NUCLEOTIDE SEQUENCE [LARGE SCALE GENOMIC DNA]</scope>
</reference>